<evidence type="ECO:0000313" key="3">
    <source>
        <dbReference type="Proteomes" id="UP000432015"/>
    </source>
</evidence>
<dbReference type="AlphaFoldDB" id="A0A7K1LAL6"/>
<organism evidence="2 3">
    <name type="scientific">Actinomadura litoris</name>
    <dbReference type="NCBI Taxonomy" id="2678616"/>
    <lineage>
        <taxon>Bacteria</taxon>
        <taxon>Bacillati</taxon>
        <taxon>Actinomycetota</taxon>
        <taxon>Actinomycetes</taxon>
        <taxon>Streptosporangiales</taxon>
        <taxon>Thermomonosporaceae</taxon>
        <taxon>Actinomadura</taxon>
    </lineage>
</organism>
<feature type="region of interest" description="Disordered" evidence="1">
    <location>
        <begin position="133"/>
        <end position="152"/>
    </location>
</feature>
<dbReference type="RefSeq" id="WP_156220640.1">
    <property type="nucleotide sequence ID" value="NZ_WOFH01000014.1"/>
</dbReference>
<feature type="region of interest" description="Disordered" evidence="1">
    <location>
        <begin position="44"/>
        <end position="67"/>
    </location>
</feature>
<name>A0A7K1LAL6_9ACTN</name>
<dbReference type="Proteomes" id="UP000432015">
    <property type="component" value="Unassembled WGS sequence"/>
</dbReference>
<evidence type="ECO:0000313" key="2">
    <source>
        <dbReference type="EMBL" id="MUN41470.1"/>
    </source>
</evidence>
<reference evidence="2 3" key="1">
    <citation type="submission" date="2019-11" db="EMBL/GenBank/DDBJ databases">
        <authorList>
            <person name="Cao P."/>
        </authorList>
    </citation>
    <scope>NUCLEOTIDE SEQUENCE [LARGE SCALE GENOMIC DNA]</scope>
    <source>
        <strain evidence="2 3">NEAU-AAG5</strain>
    </source>
</reference>
<sequence length="184" mass="19946">MNRPDPWVAEAVERSAREVAEATQPPPVDLPEDPVAYLAWLRDRPEPTRPIGPVRPSGPRRRAKWLNPDQFRTRRTRGRLAPAETSPAYDAAVTRLQRLPDCGAASIEAARAQLGPTAPYTDLVLHAAAHPVAPPRADNHGHRRTRADNDGHPADAPTCGTCGTALDPDGTCWTCTTTTTQEAS</sequence>
<evidence type="ECO:0000256" key="1">
    <source>
        <dbReference type="SAM" id="MobiDB-lite"/>
    </source>
</evidence>
<proteinExistence type="predicted"/>
<accession>A0A7K1LAL6</accession>
<dbReference type="EMBL" id="WOFH01000014">
    <property type="protein sequence ID" value="MUN41470.1"/>
    <property type="molecule type" value="Genomic_DNA"/>
</dbReference>
<comment type="caution">
    <text evidence="2">The sequence shown here is derived from an EMBL/GenBank/DDBJ whole genome shotgun (WGS) entry which is preliminary data.</text>
</comment>
<keyword evidence="3" id="KW-1185">Reference proteome</keyword>
<gene>
    <name evidence="2" type="ORF">GNZ18_33485</name>
</gene>
<protein>
    <submittedName>
        <fullName evidence="2">Uncharacterized protein</fullName>
    </submittedName>
</protein>